<dbReference type="AlphaFoldDB" id="A0A7Z2RQH6"/>
<accession>A0A7Z2RQH6</accession>
<evidence type="ECO:0000313" key="4">
    <source>
        <dbReference type="EMBL" id="QHH11276.1"/>
    </source>
</evidence>
<dbReference type="Proteomes" id="UP000856022">
    <property type="component" value="Unassembled WGS sequence"/>
</dbReference>
<proteinExistence type="predicted"/>
<evidence type="ECO:0000313" key="5">
    <source>
        <dbReference type="Proteomes" id="UP000464718"/>
    </source>
</evidence>
<reference evidence="3" key="1">
    <citation type="journal article" date="2018" name="Genome Biol.">
        <title>SKESA: strategic k-mer extension for scrupulous assemblies.</title>
        <authorList>
            <person name="Souvorov A."/>
            <person name="Agarwala R."/>
            <person name="Lipman D.J."/>
        </authorList>
    </citation>
    <scope>NUCLEOTIDE SEQUENCE</scope>
    <source>
        <strain evidence="3">1930</strain>
    </source>
</reference>
<reference evidence="3" key="3">
    <citation type="submission" date="2019-12" db="EMBL/GenBank/DDBJ databases">
        <authorList>
            <consortium name="NCBI Pathogen Detection Project"/>
        </authorList>
    </citation>
    <scope>NUCLEOTIDE SEQUENCE</scope>
    <source>
        <strain evidence="3">1930</strain>
    </source>
</reference>
<organism evidence="3">
    <name type="scientific">Vibrio parahaemolyticus</name>
    <dbReference type="NCBI Taxonomy" id="670"/>
    <lineage>
        <taxon>Bacteria</taxon>
        <taxon>Pseudomonadati</taxon>
        <taxon>Pseudomonadota</taxon>
        <taxon>Gammaproteobacteria</taxon>
        <taxon>Vibrionales</taxon>
        <taxon>Vibrionaceae</taxon>
        <taxon>Vibrio</taxon>
    </lineage>
</organism>
<sequence>MRHPFGKYQRSPARFNRSRNAKELGINLDVNYGIQPKSLSGTSMLTGSGCPTGFQCGGAIADQYESTTRSASSINPSPINQ</sequence>
<evidence type="ECO:0000256" key="1">
    <source>
        <dbReference type="SAM" id="MobiDB-lite"/>
    </source>
</evidence>
<reference evidence="4 5" key="2">
    <citation type="submission" date="2018-12" db="EMBL/GenBank/DDBJ databases">
        <title>Genomic insights into the evolutionary origins and pathogenicity of five Vibrio parahaemolyticus strains isolated from the shrimp with acute hepatopancreatic necrosis disease (AHPND).</title>
        <authorList>
            <person name="Yang Q."/>
            <person name="Dong X."/>
            <person name="Xie G."/>
            <person name="Fu S."/>
            <person name="Zou P."/>
            <person name="Sun J."/>
            <person name="Wang Y."/>
            <person name="Huang J."/>
        </authorList>
    </citation>
    <scope>NUCLEOTIDE SEQUENCE [LARGE SCALE GENOMIC DNA]</scope>
    <source>
        <strain evidence="4 5">20160303005-1</strain>
    </source>
</reference>
<dbReference type="EMBL" id="DACQKT010000003">
    <property type="protein sequence ID" value="HAS6677052.1"/>
    <property type="molecule type" value="Genomic_DNA"/>
</dbReference>
<name>A0A7Z2RQH6_VIBPH</name>
<evidence type="ECO:0000313" key="2">
    <source>
        <dbReference type="EMBL" id="HAS6677052.1"/>
    </source>
</evidence>
<dbReference type="Proteomes" id="UP000464718">
    <property type="component" value="Chromosome ii"/>
</dbReference>
<gene>
    <name evidence="4" type="ORF">EHC69_18365</name>
    <name evidence="2" type="ORF">I7278_09550</name>
    <name evidence="3" type="ORF">I7278_29380</name>
</gene>
<protein>
    <submittedName>
        <fullName evidence="3">Uncharacterized protein</fullName>
    </submittedName>
</protein>
<dbReference type="EMBL" id="CP034299">
    <property type="protein sequence ID" value="QHH11276.1"/>
    <property type="molecule type" value="Genomic_DNA"/>
</dbReference>
<dbReference type="EMBL" id="DACQKT010000084">
    <property type="protein sequence ID" value="HAS6680871.1"/>
    <property type="molecule type" value="Genomic_DNA"/>
</dbReference>
<feature type="region of interest" description="Disordered" evidence="1">
    <location>
        <begin position="1"/>
        <end position="20"/>
    </location>
</feature>
<evidence type="ECO:0000313" key="3">
    <source>
        <dbReference type="EMBL" id="HAS6680871.1"/>
    </source>
</evidence>